<gene>
    <name evidence="2" type="ORF">EKO27_g11405</name>
</gene>
<feature type="region of interest" description="Disordered" evidence="1">
    <location>
        <begin position="38"/>
        <end position="107"/>
    </location>
</feature>
<sequence>MAHSSTFHTILSAYPTLYPLPNTTAQYPAYAFTSHAKLTQPNSSKSHATKASSKKSKKGSTSSYTSSSKPSSSTRPTPTERYIATDEPHERVALGLSSGRQTGGQMVQNFNSAWSAASSSGR</sequence>
<evidence type="ECO:0000313" key="3">
    <source>
        <dbReference type="Proteomes" id="UP000286045"/>
    </source>
</evidence>
<comment type="caution">
    <text evidence="2">The sequence shown here is derived from an EMBL/GenBank/DDBJ whole genome shotgun (WGS) entry which is preliminary data.</text>
</comment>
<protein>
    <submittedName>
        <fullName evidence="2">Uncharacterized protein</fullName>
    </submittedName>
</protein>
<evidence type="ECO:0000256" key="1">
    <source>
        <dbReference type="SAM" id="MobiDB-lite"/>
    </source>
</evidence>
<feature type="compositionally biased region" description="Basic and acidic residues" evidence="1">
    <location>
        <begin position="83"/>
        <end position="92"/>
    </location>
</feature>
<dbReference type="EMBL" id="RYZI01000720">
    <property type="protein sequence ID" value="RWA03698.1"/>
    <property type="molecule type" value="Genomic_DNA"/>
</dbReference>
<keyword evidence="3" id="KW-1185">Reference proteome</keyword>
<organism evidence="2 3">
    <name type="scientific">Xylaria grammica</name>
    <dbReference type="NCBI Taxonomy" id="363999"/>
    <lineage>
        <taxon>Eukaryota</taxon>
        <taxon>Fungi</taxon>
        <taxon>Dikarya</taxon>
        <taxon>Ascomycota</taxon>
        <taxon>Pezizomycotina</taxon>
        <taxon>Sordariomycetes</taxon>
        <taxon>Xylariomycetidae</taxon>
        <taxon>Xylariales</taxon>
        <taxon>Xylariaceae</taxon>
        <taxon>Xylaria</taxon>
    </lineage>
</organism>
<reference evidence="2 3" key="1">
    <citation type="submission" date="2018-12" db="EMBL/GenBank/DDBJ databases">
        <title>Draft genome sequence of Xylaria grammica IHI A82.</title>
        <authorList>
            <person name="Buettner E."/>
            <person name="Kellner H."/>
        </authorList>
    </citation>
    <scope>NUCLEOTIDE SEQUENCE [LARGE SCALE GENOMIC DNA]</scope>
    <source>
        <strain evidence="2 3">IHI A82</strain>
    </source>
</reference>
<evidence type="ECO:0000313" key="2">
    <source>
        <dbReference type="EMBL" id="RWA03698.1"/>
    </source>
</evidence>
<dbReference type="Proteomes" id="UP000286045">
    <property type="component" value="Unassembled WGS sequence"/>
</dbReference>
<accession>A0A439CNG1</accession>
<feature type="compositionally biased region" description="Polar residues" evidence="1">
    <location>
        <begin position="98"/>
        <end position="107"/>
    </location>
</feature>
<feature type="compositionally biased region" description="Low complexity" evidence="1">
    <location>
        <begin position="59"/>
        <end position="74"/>
    </location>
</feature>
<proteinExistence type="predicted"/>
<name>A0A439CNG1_9PEZI</name>
<dbReference type="AlphaFoldDB" id="A0A439CNG1"/>